<evidence type="ECO:0000313" key="2">
    <source>
        <dbReference type="EMBL" id="MFB9759103.1"/>
    </source>
</evidence>
<reference evidence="2 3" key="1">
    <citation type="submission" date="2024-09" db="EMBL/GenBank/DDBJ databases">
        <authorList>
            <person name="Sun Q."/>
            <person name="Mori K."/>
        </authorList>
    </citation>
    <scope>NUCLEOTIDE SEQUENCE [LARGE SCALE GENOMIC DNA]</scope>
    <source>
        <strain evidence="2 3">JCM 11201</strain>
    </source>
</reference>
<evidence type="ECO:0000259" key="1">
    <source>
        <dbReference type="Pfam" id="PF13152"/>
    </source>
</evidence>
<accession>A0ABV5WF83</accession>
<sequence>MDERDQNLMTMIRETQETKKLIAATQKKKWWQ</sequence>
<dbReference type="RefSeq" id="WP_379949392.1">
    <property type="nucleotide sequence ID" value="NZ_JBHMAF010000058.1"/>
</dbReference>
<dbReference type="Proteomes" id="UP001589609">
    <property type="component" value="Unassembled WGS sequence"/>
</dbReference>
<gene>
    <name evidence="2" type="ORF">ACFFMS_11650</name>
</gene>
<feature type="domain" description="DUF3967" evidence="1">
    <location>
        <begin position="2"/>
        <end position="32"/>
    </location>
</feature>
<keyword evidence="3" id="KW-1185">Reference proteome</keyword>
<dbReference type="Pfam" id="PF13152">
    <property type="entry name" value="DUF3967"/>
    <property type="match status" value="1"/>
</dbReference>
<comment type="caution">
    <text evidence="2">The sequence shown here is derived from an EMBL/GenBank/DDBJ whole genome shotgun (WGS) entry which is preliminary data.</text>
</comment>
<dbReference type="EMBL" id="JBHMAF010000058">
    <property type="protein sequence ID" value="MFB9759103.1"/>
    <property type="molecule type" value="Genomic_DNA"/>
</dbReference>
<name>A0ABV5WF83_9BACI</name>
<proteinExistence type="predicted"/>
<organism evidence="2 3">
    <name type="scientific">Ectobacillus funiculus</name>
    <dbReference type="NCBI Taxonomy" id="137993"/>
    <lineage>
        <taxon>Bacteria</taxon>
        <taxon>Bacillati</taxon>
        <taxon>Bacillota</taxon>
        <taxon>Bacilli</taxon>
        <taxon>Bacillales</taxon>
        <taxon>Bacillaceae</taxon>
        <taxon>Ectobacillus</taxon>
    </lineage>
</organism>
<dbReference type="InterPro" id="IPR025052">
    <property type="entry name" value="DUF3967"/>
</dbReference>
<evidence type="ECO:0000313" key="3">
    <source>
        <dbReference type="Proteomes" id="UP001589609"/>
    </source>
</evidence>
<protein>
    <submittedName>
        <fullName evidence="2">DUF3967 domain-containing protein</fullName>
    </submittedName>
</protein>